<protein>
    <submittedName>
        <fullName evidence="7">Uncharacterized protein</fullName>
    </submittedName>
</protein>
<dbReference type="SMART" id="SM00028">
    <property type="entry name" value="TPR"/>
    <property type="match status" value="3"/>
</dbReference>
<dbReference type="PROSITE" id="PS50005">
    <property type="entry name" value="TPR"/>
    <property type="match status" value="1"/>
</dbReference>
<keyword evidence="1" id="KW-0677">Repeat</keyword>
<dbReference type="Proteomes" id="UP000663848">
    <property type="component" value="Unassembled WGS sequence"/>
</dbReference>
<evidence type="ECO:0000313" key="6">
    <source>
        <dbReference type="EMBL" id="CAF4512264.1"/>
    </source>
</evidence>
<dbReference type="Proteomes" id="UP000663873">
    <property type="component" value="Unassembled WGS sequence"/>
</dbReference>
<evidence type="ECO:0000313" key="9">
    <source>
        <dbReference type="Proteomes" id="UP000663873"/>
    </source>
</evidence>
<dbReference type="EMBL" id="CAJNYT010003498">
    <property type="protein sequence ID" value="CAF3570772.1"/>
    <property type="molecule type" value="Genomic_DNA"/>
</dbReference>
<dbReference type="PANTHER" id="PTHR44943">
    <property type="entry name" value="CELLULOSE SYNTHASE OPERON PROTEIN C"/>
    <property type="match status" value="1"/>
</dbReference>
<dbReference type="InterPro" id="IPR051685">
    <property type="entry name" value="Ycf3/AcsC/BcsC/TPR_MFPF"/>
</dbReference>
<dbReference type="SUPFAM" id="SSF48452">
    <property type="entry name" value="TPR-like"/>
    <property type="match status" value="1"/>
</dbReference>
<evidence type="ECO:0000313" key="5">
    <source>
        <dbReference type="EMBL" id="CAF3570772.1"/>
    </source>
</evidence>
<evidence type="ECO:0000313" key="8">
    <source>
        <dbReference type="Proteomes" id="UP000663848"/>
    </source>
</evidence>
<keyword evidence="9" id="KW-1185">Reference proteome</keyword>
<dbReference type="InterPro" id="IPR019734">
    <property type="entry name" value="TPR_rpt"/>
</dbReference>
<organism evidence="7 8">
    <name type="scientific">Rotaria socialis</name>
    <dbReference type="NCBI Taxonomy" id="392032"/>
    <lineage>
        <taxon>Eukaryota</taxon>
        <taxon>Metazoa</taxon>
        <taxon>Spiralia</taxon>
        <taxon>Gnathifera</taxon>
        <taxon>Rotifera</taxon>
        <taxon>Eurotatoria</taxon>
        <taxon>Bdelloidea</taxon>
        <taxon>Philodinida</taxon>
        <taxon>Philodinidae</taxon>
        <taxon>Rotaria</taxon>
    </lineage>
</organism>
<dbReference type="EMBL" id="CAJOBR010007044">
    <property type="protein sequence ID" value="CAF4855908.1"/>
    <property type="molecule type" value="Genomic_DNA"/>
</dbReference>
<proteinExistence type="predicted"/>
<dbReference type="AlphaFoldDB" id="A0A821SHG8"/>
<dbReference type="EMBL" id="CAJNXB010001654">
    <property type="protein sequence ID" value="CAF3184347.1"/>
    <property type="molecule type" value="Genomic_DNA"/>
</dbReference>
<comment type="caution">
    <text evidence="7">The sequence shown here is derived from an EMBL/GenBank/DDBJ whole genome shotgun (WGS) entry which is preliminary data.</text>
</comment>
<dbReference type="Proteomes" id="UP000663872">
    <property type="component" value="Unassembled WGS sequence"/>
</dbReference>
<keyword evidence="2 3" id="KW-0802">TPR repeat</keyword>
<dbReference type="Proteomes" id="UP000663825">
    <property type="component" value="Unassembled WGS sequence"/>
</dbReference>
<dbReference type="PROSITE" id="PS51996">
    <property type="entry name" value="TR_MART"/>
    <property type="match status" value="1"/>
</dbReference>
<dbReference type="OrthoDB" id="10454855at2759"/>
<dbReference type="Gene3D" id="1.25.40.10">
    <property type="entry name" value="Tetratricopeptide repeat domain"/>
    <property type="match status" value="2"/>
</dbReference>
<evidence type="ECO:0000313" key="7">
    <source>
        <dbReference type="EMBL" id="CAF4855908.1"/>
    </source>
</evidence>
<name>A0A821SHG8_9BILA</name>
<dbReference type="SUPFAM" id="SSF56399">
    <property type="entry name" value="ADP-ribosylation"/>
    <property type="match status" value="1"/>
</dbReference>
<dbReference type="InterPro" id="IPR013105">
    <property type="entry name" value="TPR_2"/>
</dbReference>
<dbReference type="PANTHER" id="PTHR44943:SF8">
    <property type="entry name" value="TPR REPEAT-CONTAINING PROTEIN MJ0263"/>
    <property type="match status" value="1"/>
</dbReference>
<dbReference type="InterPro" id="IPR011990">
    <property type="entry name" value="TPR-like_helical_dom_sf"/>
</dbReference>
<dbReference type="Pfam" id="PF07719">
    <property type="entry name" value="TPR_2"/>
    <property type="match status" value="1"/>
</dbReference>
<evidence type="ECO:0000256" key="1">
    <source>
        <dbReference type="ARBA" id="ARBA00022737"/>
    </source>
</evidence>
<sequence length="807" mass="94349">MTMSSIDNSDSDYPILIWLDLQMADPPNTVVEVYNKLKSDYDIQLYDNFIHCINEVISITQTERDIFLIVSSSIDEYHIKSISDIPGVVKTYTYCTSVEQSLRSVNVSKVCYDMDTLLCQLKVDTQHYLRKPIRSMLIFTKQNTFNNLRKSIKSRVNFEPIRFKLIIETLLKITLNTYQLKQEFLNEIRSRPGDISIKEQWIIKFEKEYNSDKAIEWYTRDGPLYRIINQGFRTENIDIMFQYRFFFVDLYNSLQSLHKKQQYELEHISELYRGQLMSTEEFSLLQDLKGSMIIANSFWSTTKDREVAHRYSANGEHRPEKESIVYRIRLDRDVIKRGTQPFAYVTPFSSFKDEDEYLFVMGSVFRLEKIEPEGERQIIVLSLTDGPDALFNQYIEYYRKKIDEADRTLQTLVSILIEFGQGKVAQKYLQASLLEEDVPTERLINNPVIADLIQQISTNCTEFLTISELLHQISNHPPIVAIHSDSSTQKQLLPQIIENMKYRAMKFYYLGLVNYDLRKYNEALINFDLALDTIFSQDRSFFVGSEPNYLQLIDQHVTHSILAKVYFHIALVHFPFALYSIVISVLSKAYAHCKNALSKNESNYQDCELLVGIYYLFGRTYYRLVQYRSGIAYYRKALRACSKYQISPIALIVKEIALNFAGACLVGNDHNKTATKCLNDICNSIVTFVIPQIEYVVDLLSKALDYYQSLSDKEKSEDLISTFRQTGNKTCPGHELIERYYEQARQSINDKAYYIAMESFLQLIKVGRRDPFVYAFTGWAYYKQNRVDKALFYLQEALRLQGNLNRK</sequence>
<evidence type="ECO:0000256" key="3">
    <source>
        <dbReference type="PROSITE-ProRule" id="PRU00339"/>
    </source>
</evidence>
<feature type="repeat" description="TPR" evidence="3">
    <location>
        <begin position="771"/>
        <end position="804"/>
    </location>
</feature>
<gene>
    <name evidence="5" type="ORF">GRG538_LOCUS21207</name>
    <name evidence="7" type="ORF">QYT958_LOCUS27537</name>
    <name evidence="4" type="ORF">TIS948_LOCUS11544</name>
    <name evidence="6" type="ORF">UJA718_LOCUS27069</name>
</gene>
<dbReference type="Gene3D" id="3.90.176.10">
    <property type="entry name" value="Toxin ADP-ribosyltransferase, Chain A, domain 1"/>
    <property type="match status" value="1"/>
</dbReference>
<accession>A0A821SHG8</accession>
<reference evidence="7" key="1">
    <citation type="submission" date="2021-02" db="EMBL/GenBank/DDBJ databases">
        <authorList>
            <person name="Nowell W R."/>
        </authorList>
    </citation>
    <scope>NUCLEOTIDE SEQUENCE</scope>
</reference>
<evidence type="ECO:0000256" key="2">
    <source>
        <dbReference type="ARBA" id="ARBA00022803"/>
    </source>
</evidence>
<dbReference type="EMBL" id="CAJOBP010007336">
    <property type="protein sequence ID" value="CAF4512264.1"/>
    <property type="molecule type" value="Genomic_DNA"/>
</dbReference>
<evidence type="ECO:0000313" key="4">
    <source>
        <dbReference type="EMBL" id="CAF3184347.1"/>
    </source>
</evidence>